<dbReference type="OrthoDB" id="2585866at2"/>
<keyword evidence="2" id="KW-0969">Cilium</keyword>
<dbReference type="InterPro" id="IPR013974">
    <property type="entry name" value="SAF"/>
</dbReference>
<comment type="caution">
    <text evidence="2">The sequence shown here is derived from an EMBL/GenBank/DDBJ whole genome shotgun (WGS) entry which is preliminary data.</text>
</comment>
<evidence type="ECO:0000313" key="3">
    <source>
        <dbReference type="Proteomes" id="UP000092024"/>
    </source>
</evidence>
<dbReference type="Pfam" id="PF08666">
    <property type="entry name" value="SAF"/>
    <property type="match status" value="1"/>
</dbReference>
<accession>A0A1A5YCA0</accession>
<feature type="domain" description="SAF" evidence="1">
    <location>
        <begin position="38"/>
        <end position="100"/>
    </location>
</feature>
<keyword evidence="2" id="KW-0282">Flagellum</keyword>
<sequence>MRNNRKLWMALAAALLSACFVYGLYQLQRQQLTAEETIGVVIPKRFIAAGEMIKEEDLELARLARDAFAEDMLLDRYAAIGMEAAVPLGKGEPLLAWKLNEYGLQPGFKESTFGIPKDYIKSISSGIRAGDLVQLYASGGEGESRKLFPNSVVVASVKTSGNVEIDNLAQSHLLALADGNKEGMYAARRDANGPIDFLNLNLTEEQWLELDNLCRDGEIKLVVAYSPESFQRFGGAGSGEEKTP</sequence>
<evidence type="ECO:0000313" key="2">
    <source>
        <dbReference type="EMBL" id="OBR63222.1"/>
    </source>
</evidence>
<keyword evidence="2" id="KW-0966">Cell projection</keyword>
<dbReference type="EMBL" id="LYPA01000074">
    <property type="protein sequence ID" value="OBR63222.1"/>
    <property type="molecule type" value="Genomic_DNA"/>
</dbReference>
<evidence type="ECO:0000259" key="1">
    <source>
        <dbReference type="SMART" id="SM00858"/>
    </source>
</evidence>
<dbReference type="STRING" id="1844972.A7K91_25040"/>
<name>A0A1A5YCA0_9BACL</name>
<keyword evidence="3" id="KW-1185">Reference proteome</keyword>
<dbReference type="RefSeq" id="WP_068686488.1">
    <property type="nucleotide sequence ID" value="NZ_LYPA01000074.1"/>
</dbReference>
<reference evidence="2 3" key="1">
    <citation type="submission" date="2016-05" db="EMBL/GenBank/DDBJ databases">
        <title>Paenibacillus oryzae. sp. nov., isolated from the rice root.</title>
        <authorList>
            <person name="Zhang J."/>
            <person name="Zhang X."/>
        </authorList>
    </citation>
    <scope>NUCLEOTIDE SEQUENCE [LARGE SCALE GENOMIC DNA]</scope>
    <source>
        <strain evidence="2 3">1DrF-4</strain>
    </source>
</reference>
<dbReference type="Gene3D" id="3.90.1210.10">
    <property type="entry name" value="Antifreeze-like/N-acetylneuraminic acid synthase C-terminal domain"/>
    <property type="match status" value="1"/>
</dbReference>
<dbReference type="PROSITE" id="PS51257">
    <property type="entry name" value="PROKAR_LIPOPROTEIN"/>
    <property type="match status" value="1"/>
</dbReference>
<protein>
    <submittedName>
        <fullName evidence="2">Flagellar biosynthesis protein FlgA</fullName>
    </submittedName>
</protein>
<dbReference type="Proteomes" id="UP000092024">
    <property type="component" value="Unassembled WGS sequence"/>
</dbReference>
<dbReference type="AlphaFoldDB" id="A0A1A5YCA0"/>
<organism evidence="2 3">
    <name type="scientific">Paenibacillus oryzae</name>
    <dbReference type="NCBI Taxonomy" id="1844972"/>
    <lineage>
        <taxon>Bacteria</taxon>
        <taxon>Bacillati</taxon>
        <taxon>Bacillota</taxon>
        <taxon>Bacilli</taxon>
        <taxon>Bacillales</taxon>
        <taxon>Paenibacillaceae</taxon>
        <taxon>Paenibacillus</taxon>
    </lineage>
</organism>
<dbReference type="SMART" id="SM00858">
    <property type="entry name" value="SAF"/>
    <property type="match status" value="1"/>
</dbReference>
<gene>
    <name evidence="2" type="ORF">A7K91_25040</name>
</gene>
<proteinExistence type="predicted"/>
<dbReference type="CDD" id="cd11614">
    <property type="entry name" value="SAF_CpaB_FlgA_like"/>
    <property type="match status" value="1"/>
</dbReference>